<evidence type="ECO:0000259" key="1">
    <source>
        <dbReference type="Pfam" id="PF21787"/>
    </source>
</evidence>
<comment type="caution">
    <text evidence="4">The sequence shown here is derived from an EMBL/GenBank/DDBJ whole genome shotgun (WGS) entry which is preliminary data.</text>
</comment>
<accession>A0A6S7LGG2</accession>
<organism evidence="4 5">
    <name type="scientific">Paramuricea clavata</name>
    <name type="common">Red gorgonian</name>
    <name type="synonym">Violescent sea-whip</name>
    <dbReference type="NCBI Taxonomy" id="317549"/>
    <lineage>
        <taxon>Eukaryota</taxon>
        <taxon>Metazoa</taxon>
        <taxon>Cnidaria</taxon>
        <taxon>Anthozoa</taxon>
        <taxon>Octocorallia</taxon>
        <taxon>Malacalcyonacea</taxon>
        <taxon>Plexauridae</taxon>
        <taxon>Paramuricea</taxon>
    </lineage>
</organism>
<dbReference type="PANTHER" id="PTHR47577:SF2">
    <property type="entry name" value="THAP DOMAIN CONTAINING 9"/>
    <property type="match status" value="1"/>
</dbReference>
<name>A0A6S7LGG2_PARCT</name>
<dbReference type="InterPro" id="IPR048366">
    <property type="entry name" value="TNP-like_GBD"/>
</dbReference>
<dbReference type="AlphaFoldDB" id="A0A6S7LGG2"/>
<dbReference type="Pfam" id="PF21787">
    <property type="entry name" value="TNP-like_RNaseH_N"/>
    <property type="match status" value="1"/>
</dbReference>
<dbReference type="Pfam" id="PF21788">
    <property type="entry name" value="TNP-like_GBD"/>
    <property type="match status" value="1"/>
</dbReference>
<sequence length="369" mass="41953">MSSKKQAELVTIALQMAAEAGLRVWSITTDGTAVNISTFRELGYDFTTSFDSMVTKFKHPTENYYVYVILDPCHMLKLARNALGSLKSFVDEDDNLIQWNFFQSLDKMQESEGFTLGNRLSKQHIQFQKHKMNVRLAAQTLSSSVADAIEFLNVSMKLNQFQNSDASKDTWEEILRSTTSYLLGLKTNTDVKQPLSKHPRKTFVIGFVASIKSTVEMANEMFTSTINPFKYLLTYKYSQDHIELLFSCIRARGGWNNNPNCLQFKYAMRKMLLRNAITASKNANCQSFPGVASHSIIPFFHTRKHKAPLNNLVETDANTTGKVYSAPQGNTPEEIMMLEHLNTTTTSEFLANVLFLHWTFYCIQTCSRA</sequence>
<feature type="domain" description="Transposable element P transposase-like RNase H" evidence="1">
    <location>
        <begin position="2"/>
        <end position="43"/>
    </location>
</feature>
<evidence type="ECO:0000313" key="4">
    <source>
        <dbReference type="EMBL" id="CAB4031649.1"/>
    </source>
</evidence>
<feature type="domain" description="Transposable element P transposase-like RNase H C-terminal" evidence="3">
    <location>
        <begin position="235"/>
        <end position="269"/>
    </location>
</feature>
<feature type="domain" description="Transposable element P transposase-like GTP-binding insertion" evidence="2">
    <location>
        <begin position="73"/>
        <end position="166"/>
    </location>
</feature>
<dbReference type="Pfam" id="PF21789">
    <property type="entry name" value="TNP-like_RNaseH_C"/>
    <property type="match status" value="1"/>
</dbReference>
<evidence type="ECO:0000259" key="2">
    <source>
        <dbReference type="Pfam" id="PF21788"/>
    </source>
</evidence>
<dbReference type="EMBL" id="CACRXK020017801">
    <property type="protein sequence ID" value="CAB4031649.1"/>
    <property type="molecule type" value="Genomic_DNA"/>
</dbReference>
<protein>
    <submittedName>
        <fullName evidence="4">Uncharacterized protein</fullName>
    </submittedName>
</protein>
<reference evidence="4" key="1">
    <citation type="submission" date="2020-04" db="EMBL/GenBank/DDBJ databases">
        <authorList>
            <person name="Alioto T."/>
            <person name="Alioto T."/>
            <person name="Gomez Garrido J."/>
        </authorList>
    </citation>
    <scope>NUCLEOTIDE SEQUENCE</scope>
    <source>
        <strain evidence="4">A484AB</strain>
    </source>
</reference>
<evidence type="ECO:0000313" key="5">
    <source>
        <dbReference type="Proteomes" id="UP001152795"/>
    </source>
</evidence>
<keyword evidence="5" id="KW-1185">Reference proteome</keyword>
<dbReference type="PANTHER" id="PTHR47577">
    <property type="entry name" value="THAP DOMAIN-CONTAINING PROTEIN 6"/>
    <property type="match status" value="1"/>
</dbReference>
<dbReference type="Proteomes" id="UP001152795">
    <property type="component" value="Unassembled WGS sequence"/>
</dbReference>
<proteinExistence type="predicted"/>
<evidence type="ECO:0000259" key="3">
    <source>
        <dbReference type="Pfam" id="PF21789"/>
    </source>
</evidence>
<dbReference type="InterPro" id="IPR048367">
    <property type="entry name" value="TNP-like_RNaseH_C"/>
</dbReference>
<dbReference type="OrthoDB" id="6627680at2759"/>
<dbReference type="InterPro" id="IPR048365">
    <property type="entry name" value="TNP-like_RNaseH_N"/>
</dbReference>
<gene>
    <name evidence="4" type="ORF">PACLA_8A083851</name>
</gene>